<gene>
    <name evidence="1" type="ORF">CEUSTIGMA_g10536.t1</name>
</gene>
<sequence>MGGSCSKLLHSARAYISKFSKEIYTNKTAYLFLMLSAKRDKQHFVDLSTGIEACVNHLMRMNQVMSQMSCSHDYHNDMRDLAVEVAKVTGSEENVLAGFRKLLLEND</sequence>
<keyword evidence="2" id="KW-1185">Reference proteome</keyword>
<comment type="caution">
    <text evidence="1">The sequence shown here is derived from an EMBL/GenBank/DDBJ whole genome shotgun (WGS) entry which is preliminary data.</text>
</comment>
<organism evidence="1 2">
    <name type="scientific">Chlamydomonas eustigma</name>
    <dbReference type="NCBI Taxonomy" id="1157962"/>
    <lineage>
        <taxon>Eukaryota</taxon>
        <taxon>Viridiplantae</taxon>
        <taxon>Chlorophyta</taxon>
        <taxon>core chlorophytes</taxon>
        <taxon>Chlorophyceae</taxon>
        <taxon>CS clade</taxon>
        <taxon>Chlamydomonadales</taxon>
        <taxon>Chlamydomonadaceae</taxon>
        <taxon>Chlamydomonas</taxon>
    </lineage>
</organism>
<dbReference type="AlphaFoldDB" id="A0A250XJX9"/>
<name>A0A250XJX9_9CHLO</name>
<protein>
    <submittedName>
        <fullName evidence="1">Uncharacterized protein</fullName>
    </submittedName>
</protein>
<dbReference type="EMBL" id="BEGY01000092">
    <property type="protein sequence ID" value="GAX83110.1"/>
    <property type="molecule type" value="Genomic_DNA"/>
</dbReference>
<evidence type="ECO:0000313" key="1">
    <source>
        <dbReference type="EMBL" id="GAX83110.1"/>
    </source>
</evidence>
<proteinExistence type="predicted"/>
<dbReference type="Proteomes" id="UP000232323">
    <property type="component" value="Unassembled WGS sequence"/>
</dbReference>
<reference evidence="1 2" key="1">
    <citation type="submission" date="2017-08" db="EMBL/GenBank/DDBJ databases">
        <title>Acidophilic green algal genome provides insights into adaptation to an acidic environment.</title>
        <authorList>
            <person name="Hirooka S."/>
            <person name="Hirose Y."/>
            <person name="Kanesaki Y."/>
            <person name="Higuchi S."/>
            <person name="Fujiwara T."/>
            <person name="Onuma R."/>
            <person name="Era A."/>
            <person name="Ohbayashi R."/>
            <person name="Uzuka A."/>
            <person name="Nozaki H."/>
            <person name="Yoshikawa H."/>
            <person name="Miyagishima S.Y."/>
        </authorList>
    </citation>
    <scope>NUCLEOTIDE SEQUENCE [LARGE SCALE GENOMIC DNA]</scope>
    <source>
        <strain evidence="1 2">NIES-2499</strain>
    </source>
</reference>
<accession>A0A250XJX9</accession>
<evidence type="ECO:0000313" key="2">
    <source>
        <dbReference type="Proteomes" id="UP000232323"/>
    </source>
</evidence>